<feature type="domain" description="F-box" evidence="1">
    <location>
        <begin position="51"/>
        <end position="97"/>
    </location>
</feature>
<evidence type="ECO:0000313" key="2">
    <source>
        <dbReference type="EMBL" id="KAK8065082.1"/>
    </source>
</evidence>
<dbReference type="GeneID" id="92049204"/>
<comment type="caution">
    <text evidence="2">The sequence shown here is derived from an EMBL/GenBank/DDBJ whole genome shotgun (WGS) entry which is preliminary data.</text>
</comment>
<dbReference type="SUPFAM" id="SSF81383">
    <property type="entry name" value="F-box domain"/>
    <property type="match status" value="1"/>
</dbReference>
<organism evidence="2 3">
    <name type="scientific">Apiospora hydei</name>
    <dbReference type="NCBI Taxonomy" id="1337664"/>
    <lineage>
        <taxon>Eukaryota</taxon>
        <taxon>Fungi</taxon>
        <taxon>Dikarya</taxon>
        <taxon>Ascomycota</taxon>
        <taxon>Pezizomycotina</taxon>
        <taxon>Sordariomycetes</taxon>
        <taxon>Xylariomycetidae</taxon>
        <taxon>Amphisphaeriales</taxon>
        <taxon>Apiosporaceae</taxon>
        <taxon>Apiospora</taxon>
    </lineage>
</organism>
<reference evidence="2 3" key="1">
    <citation type="submission" date="2023-01" db="EMBL/GenBank/DDBJ databases">
        <title>Analysis of 21 Apiospora genomes using comparative genomics revels a genus with tremendous synthesis potential of carbohydrate active enzymes and secondary metabolites.</title>
        <authorList>
            <person name="Sorensen T."/>
        </authorList>
    </citation>
    <scope>NUCLEOTIDE SEQUENCE [LARGE SCALE GENOMIC DNA]</scope>
    <source>
        <strain evidence="2 3">CBS 114990</strain>
    </source>
</reference>
<dbReference type="Proteomes" id="UP001433268">
    <property type="component" value="Unassembled WGS sequence"/>
</dbReference>
<dbReference type="PROSITE" id="PS50181">
    <property type="entry name" value="FBOX"/>
    <property type="match status" value="1"/>
</dbReference>
<accession>A0ABR1V1N6</accession>
<dbReference type="InterPro" id="IPR036047">
    <property type="entry name" value="F-box-like_dom_sf"/>
</dbReference>
<dbReference type="Pfam" id="PF00646">
    <property type="entry name" value="F-box"/>
    <property type="match status" value="1"/>
</dbReference>
<proteinExistence type="predicted"/>
<name>A0ABR1V1N6_9PEZI</name>
<protein>
    <recommendedName>
        <fullName evidence="1">F-box domain-containing protein</fullName>
    </recommendedName>
</protein>
<evidence type="ECO:0000313" key="3">
    <source>
        <dbReference type="Proteomes" id="UP001433268"/>
    </source>
</evidence>
<keyword evidence="3" id="KW-1185">Reference proteome</keyword>
<sequence length="377" mass="42683">MAASSILPCDADIECLSTRKDSKLLGTISMSGRMPKPQCIPLPRLGKPSSLGLLGRLPLELMLDIFKYLDFQSITRFAKVSVLANGYVRSCREYHDVLTIIPEAVKALRRLGILRLHSVTDLYHALRADACATCGEAGPFLFLPTCQRCCIWCRRYHPSLRLMTRAQAKKYYGLTKQQTDRLRTVHVRTAITTIHGRSVAVQAARDLSLAVHGSEEAVHDAVLASCASSETRDAGCYWTLAHLLRPRDDWYVENLGPAPPPSGWQIEELAEYATMATMYFPTLTDDGTLGYALWCQGCETAHDRYRFEVRSREPHEIDGGLREQMRDCLPLEYRTAEYHPSRAVLGLKDRAWWKESFLQHARHCPGAQNLLREKYEQ</sequence>
<dbReference type="RefSeq" id="XP_066661836.1">
    <property type="nucleotide sequence ID" value="XM_066816144.1"/>
</dbReference>
<evidence type="ECO:0000259" key="1">
    <source>
        <dbReference type="PROSITE" id="PS50181"/>
    </source>
</evidence>
<gene>
    <name evidence="2" type="ORF">PG997_011829</name>
</gene>
<dbReference type="EMBL" id="JAQQWN010000009">
    <property type="protein sequence ID" value="KAK8065082.1"/>
    <property type="molecule type" value="Genomic_DNA"/>
</dbReference>
<dbReference type="InterPro" id="IPR001810">
    <property type="entry name" value="F-box_dom"/>
</dbReference>